<dbReference type="AlphaFoldDB" id="A0A0K0F5K9"/>
<dbReference type="WBParaSite" id="SVE_0410100.1">
    <property type="protein sequence ID" value="SVE_0410100.1"/>
    <property type="gene ID" value="SVE_0410100"/>
</dbReference>
<reference evidence="2" key="2">
    <citation type="submission" date="2015-08" db="UniProtKB">
        <authorList>
            <consortium name="WormBaseParasite"/>
        </authorList>
    </citation>
    <scope>IDENTIFICATION</scope>
</reference>
<evidence type="ECO:0000313" key="2">
    <source>
        <dbReference type="WBParaSite" id="SVE_0410100.1"/>
    </source>
</evidence>
<sequence>MLKVKLGLNVDCSSFRGECNYCFREKRFFLSVKQHTTVAFGTIRYRDKLSHSIDILKAFKNLSVLHLKFGLNSVINNFMASYNPKFRGFGLRKLKILKDVKLEYEKDLDDHDSDMLNSFYQFFEFICSMMPRNVEVL</sequence>
<organism evidence="1 2">
    <name type="scientific">Strongyloides venezuelensis</name>
    <name type="common">Threadworm</name>
    <dbReference type="NCBI Taxonomy" id="75913"/>
    <lineage>
        <taxon>Eukaryota</taxon>
        <taxon>Metazoa</taxon>
        <taxon>Ecdysozoa</taxon>
        <taxon>Nematoda</taxon>
        <taxon>Chromadorea</taxon>
        <taxon>Rhabditida</taxon>
        <taxon>Tylenchina</taxon>
        <taxon>Panagrolaimomorpha</taxon>
        <taxon>Strongyloidoidea</taxon>
        <taxon>Strongyloididae</taxon>
        <taxon>Strongyloides</taxon>
    </lineage>
</organism>
<reference evidence="1" key="1">
    <citation type="submission" date="2014-07" db="EMBL/GenBank/DDBJ databases">
        <authorList>
            <person name="Martin A.A"/>
            <person name="De Silva N."/>
        </authorList>
    </citation>
    <scope>NUCLEOTIDE SEQUENCE</scope>
</reference>
<protein>
    <submittedName>
        <fullName evidence="2">Uncharacterized protein</fullName>
    </submittedName>
</protein>
<evidence type="ECO:0000313" key="1">
    <source>
        <dbReference type="Proteomes" id="UP000035680"/>
    </source>
</evidence>
<dbReference type="Proteomes" id="UP000035680">
    <property type="component" value="Unassembled WGS sequence"/>
</dbReference>
<accession>A0A0K0F5K9</accession>
<proteinExistence type="predicted"/>
<name>A0A0K0F5K9_STRVS</name>
<keyword evidence="1" id="KW-1185">Reference proteome</keyword>